<proteinExistence type="predicted"/>
<dbReference type="PATRIC" id="fig|1068978.7.peg.5673"/>
<gene>
    <name evidence="1" type="ORF">AMETH_5283</name>
</gene>
<dbReference type="HOGENOM" id="CLU_1821351_0_0_11"/>
<dbReference type="KEGG" id="amq:AMETH_5283"/>
<dbReference type="EMBL" id="CP009110">
    <property type="protein sequence ID" value="AIJ25375.1"/>
    <property type="molecule type" value="Genomic_DNA"/>
</dbReference>
<name>A0A076N3I3_AMYME</name>
<accession>A0A076N3I3</accession>
<dbReference type="AlphaFoldDB" id="A0A076N3I3"/>
<dbReference type="Proteomes" id="UP000062973">
    <property type="component" value="Chromosome"/>
</dbReference>
<sequence>MDDMVHRPDRFTSVVDGPSELAALRRRVRVMLAGVGEEHVVDALLVTDEIAGIAWLSTRQPFTLRLGWAGADTIRVDVTIAAEPPARGELGTSAQVLDEIATRSGMTPRRGETVLWADVPVAAPATPDGPALDAVHVTEPA</sequence>
<evidence type="ECO:0000313" key="2">
    <source>
        <dbReference type="Proteomes" id="UP000062973"/>
    </source>
</evidence>
<evidence type="ECO:0000313" key="1">
    <source>
        <dbReference type="EMBL" id="AIJ25375.1"/>
    </source>
</evidence>
<protein>
    <submittedName>
        <fullName evidence="1">Uncharacterized protein</fullName>
    </submittedName>
</protein>
<reference evidence="1 2" key="1">
    <citation type="submission" date="2014-07" db="EMBL/GenBank/DDBJ databases">
        <title>Whole Genome Sequence of the Amycolatopsis methanolica 239.</title>
        <authorList>
            <person name="Tang B."/>
        </authorList>
    </citation>
    <scope>NUCLEOTIDE SEQUENCE [LARGE SCALE GENOMIC DNA]</scope>
    <source>
        <strain evidence="1 2">239</strain>
    </source>
</reference>
<organism evidence="1 2">
    <name type="scientific">Amycolatopsis methanolica 239</name>
    <dbReference type="NCBI Taxonomy" id="1068978"/>
    <lineage>
        <taxon>Bacteria</taxon>
        <taxon>Bacillati</taxon>
        <taxon>Actinomycetota</taxon>
        <taxon>Actinomycetes</taxon>
        <taxon>Pseudonocardiales</taxon>
        <taxon>Pseudonocardiaceae</taxon>
        <taxon>Amycolatopsis</taxon>
        <taxon>Amycolatopsis methanolica group</taxon>
    </lineage>
</organism>
<keyword evidence="2" id="KW-1185">Reference proteome</keyword>